<accession>A0ACC2MB98</accession>
<reference evidence="1 2" key="1">
    <citation type="journal article" date="2022" name="Hortic Res">
        <title>A haplotype resolved chromosomal level avocado genome allows analysis of novel avocado genes.</title>
        <authorList>
            <person name="Nath O."/>
            <person name="Fletcher S.J."/>
            <person name="Hayward A."/>
            <person name="Shaw L.M."/>
            <person name="Masouleh A.K."/>
            <person name="Furtado A."/>
            <person name="Henry R.J."/>
            <person name="Mitter N."/>
        </authorList>
    </citation>
    <scope>NUCLEOTIDE SEQUENCE [LARGE SCALE GENOMIC DNA]</scope>
    <source>
        <strain evidence="2">cv. Hass</strain>
    </source>
</reference>
<organism evidence="1 2">
    <name type="scientific">Persea americana</name>
    <name type="common">Avocado</name>
    <dbReference type="NCBI Taxonomy" id="3435"/>
    <lineage>
        <taxon>Eukaryota</taxon>
        <taxon>Viridiplantae</taxon>
        <taxon>Streptophyta</taxon>
        <taxon>Embryophyta</taxon>
        <taxon>Tracheophyta</taxon>
        <taxon>Spermatophyta</taxon>
        <taxon>Magnoliopsida</taxon>
        <taxon>Magnoliidae</taxon>
        <taxon>Laurales</taxon>
        <taxon>Lauraceae</taxon>
        <taxon>Persea</taxon>
    </lineage>
</organism>
<protein>
    <submittedName>
        <fullName evidence="1">Uncharacterized protein</fullName>
    </submittedName>
</protein>
<name>A0ACC2MB98_PERAE</name>
<sequence>MGSVGGLIRNEDGNIILALNIGLREASAYYLSVSLLVIGGTWVMCLDGLRIGVSSLANLAFMSTETIHLFGLFAIDLPEPPQGEGKSYEAFCKDLRPSLDWSPEHGWTVPISTDSKTSRYCARLIQPLDQERGDEFPLRENSTSAAQGVSGYSHKQDEFGTSYISVNSFFPPTKLSDLPTVDALKQTAHGESSNEMCTAHTSRSLDRGSRSSMVNVSCSDRISLPHDKGVADTLNASNVLSNYCCESKTPKRMRLVEDESVAPLFCCDTIESSIMGLEELAIKIKWVKGILQIGSRWADSKKPSWKFLENHAFAGR</sequence>
<evidence type="ECO:0000313" key="1">
    <source>
        <dbReference type="EMBL" id="KAJ8642930.1"/>
    </source>
</evidence>
<keyword evidence="2" id="KW-1185">Reference proteome</keyword>
<dbReference type="EMBL" id="CM056810">
    <property type="protein sequence ID" value="KAJ8642930.1"/>
    <property type="molecule type" value="Genomic_DNA"/>
</dbReference>
<proteinExistence type="predicted"/>
<comment type="caution">
    <text evidence="1">The sequence shown here is derived from an EMBL/GenBank/DDBJ whole genome shotgun (WGS) entry which is preliminary data.</text>
</comment>
<evidence type="ECO:0000313" key="2">
    <source>
        <dbReference type="Proteomes" id="UP001234297"/>
    </source>
</evidence>
<dbReference type="Proteomes" id="UP001234297">
    <property type="component" value="Chromosome 2"/>
</dbReference>
<gene>
    <name evidence="1" type="ORF">MRB53_004678</name>
</gene>